<name>A0A1W1C845_9ZZZZ</name>
<dbReference type="PROSITE" id="PS51202">
    <property type="entry name" value="RCK_C"/>
    <property type="match status" value="1"/>
</dbReference>
<sequence length="474" mass="54307">MASGSVARNFITAISKNRVAENHYYVTCHKIETLPKKVGKNVTLIDEDPTSYSKLSKILNNTIFSDIFIVMEDIEDVEYVLKNIVLSKTKVRIALLHQWDEIEINLGLAKENCTIIHSDALLASHLYNQLPNVPLIAQNIGLGEGEIMEVHVPLDSAYAYRHVGSILQRKWKIIAIYRNSKQILPSTATMIRPNDNLLIIGKPMVLDGVYRTINKRMGLFPEPFGKDMYLLVDFRHDKDNVLRYLEEALYILNKLKNKNLFVRVIYPNDFGILEALKSSETLNKNVTIAVSYANENLTDLIEFDINEYEIGLIMITIPTFTADNLQDTLYNLKKLVYVFGKESITKSRASMVLMDEQKRMESISATAFDISEKLGLSLHLCDFDPEGDFESKKMTVEHYETLSQILNKDIKITKKVTNPIRELSRMNHFLQVTPFEKSLNTQNMKKIFSIDPNDFILTQNNHPKLLVPFVDLLI</sequence>
<dbReference type="EMBL" id="FPHM01000072">
    <property type="protein sequence ID" value="SFV61929.1"/>
    <property type="molecule type" value="Genomic_DNA"/>
</dbReference>
<gene>
    <name evidence="2" type="ORF">MNB_SV-13-1614</name>
</gene>
<feature type="domain" description="RCK C-terminal" evidence="1">
    <location>
        <begin position="135"/>
        <end position="215"/>
    </location>
</feature>
<dbReference type="GO" id="GO:0006813">
    <property type="term" value="P:potassium ion transport"/>
    <property type="evidence" value="ECO:0007669"/>
    <property type="project" value="InterPro"/>
</dbReference>
<dbReference type="SUPFAM" id="SSF116726">
    <property type="entry name" value="TrkA C-terminal domain-like"/>
    <property type="match status" value="1"/>
</dbReference>
<dbReference type="GO" id="GO:0008324">
    <property type="term" value="F:monoatomic cation transmembrane transporter activity"/>
    <property type="evidence" value="ECO:0007669"/>
    <property type="project" value="InterPro"/>
</dbReference>
<dbReference type="InterPro" id="IPR036721">
    <property type="entry name" value="RCK_C_sf"/>
</dbReference>
<evidence type="ECO:0000259" key="1">
    <source>
        <dbReference type="PROSITE" id="PS51202"/>
    </source>
</evidence>
<reference evidence="2" key="1">
    <citation type="submission" date="2016-10" db="EMBL/GenBank/DDBJ databases">
        <authorList>
            <person name="de Groot N.N."/>
        </authorList>
    </citation>
    <scope>NUCLEOTIDE SEQUENCE</scope>
</reference>
<evidence type="ECO:0000313" key="2">
    <source>
        <dbReference type="EMBL" id="SFV61929.1"/>
    </source>
</evidence>
<dbReference type="InterPro" id="IPR006037">
    <property type="entry name" value="RCK_C"/>
</dbReference>
<dbReference type="AlphaFoldDB" id="A0A1W1C845"/>
<dbReference type="Pfam" id="PF02080">
    <property type="entry name" value="TrkA_C"/>
    <property type="match status" value="1"/>
</dbReference>
<proteinExistence type="predicted"/>
<dbReference type="Gene3D" id="3.30.70.1450">
    <property type="entry name" value="Regulator of K+ conductance, C-terminal domain"/>
    <property type="match status" value="1"/>
</dbReference>
<protein>
    <submittedName>
        <fullName evidence="2">TrkA domain protein</fullName>
    </submittedName>
</protein>
<organism evidence="2">
    <name type="scientific">hydrothermal vent metagenome</name>
    <dbReference type="NCBI Taxonomy" id="652676"/>
    <lineage>
        <taxon>unclassified sequences</taxon>
        <taxon>metagenomes</taxon>
        <taxon>ecological metagenomes</taxon>
    </lineage>
</organism>
<accession>A0A1W1C845</accession>